<protein>
    <submittedName>
        <fullName evidence="2">Invasion associated locus B family protein</fullName>
    </submittedName>
</protein>
<feature type="transmembrane region" description="Helical" evidence="1">
    <location>
        <begin position="63"/>
        <end position="85"/>
    </location>
</feature>
<name>A0ABT4R028_9HYPH</name>
<dbReference type="Proteomes" id="UP001152178">
    <property type="component" value="Unassembled WGS sequence"/>
</dbReference>
<dbReference type="RefSeq" id="WP_269907471.1">
    <property type="nucleotide sequence ID" value="NZ_JAPFQA010000012.1"/>
</dbReference>
<proteinExistence type="predicted"/>
<keyword evidence="1" id="KW-0472">Membrane</keyword>
<accession>A0ABT4R028</accession>
<gene>
    <name evidence="2" type="ORF">OOJ09_23390</name>
</gene>
<evidence type="ECO:0000313" key="3">
    <source>
        <dbReference type="Proteomes" id="UP001152178"/>
    </source>
</evidence>
<dbReference type="Gene3D" id="2.60.40.1880">
    <property type="entry name" value="Invasion associated locus B (IalB) protein"/>
    <property type="match status" value="1"/>
</dbReference>
<keyword evidence="3" id="KW-1185">Reference proteome</keyword>
<keyword evidence="1" id="KW-1133">Transmembrane helix</keyword>
<evidence type="ECO:0000256" key="1">
    <source>
        <dbReference type="SAM" id="Phobius"/>
    </source>
</evidence>
<dbReference type="InterPro" id="IPR010642">
    <property type="entry name" value="Invasion_prot_B"/>
</dbReference>
<organism evidence="2 3">
    <name type="scientific">Mesorhizobium qingshengii</name>
    <dbReference type="NCBI Taxonomy" id="1165689"/>
    <lineage>
        <taxon>Bacteria</taxon>
        <taxon>Pseudomonadati</taxon>
        <taxon>Pseudomonadota</taxon>
        <taxon>Alphaproteobacteria</taxon>
        <taxon>Hyphomicrobiales</taxon>
        <taxon>Phyllobacteriaceae</taxon>
        <taxon>Mesorhizobium</taxon>
    </lineage>
</organism>
<evidence type="ECO:0000313" key="2">
    <source>
        <dbReference type="EMBL" id="MCZ8547145.1"/>
    </source>
</evidence>
<dbReference type="InterPro" id="IPR038696">
    <property type="entry name" value="IalB_sf"/>
</dbReference>
<dbReference type="Pfam" id="PF06776">
    <property type="entry name" value="IalB"/>
    <property type="match status" value="1"/>
</dbReference>
<sequence length="253" mass="25836">MTEAVDSPLYRAGAGLELNSVGMSVRHNGAFGGKTECDQRVSQGQLPGWLEASRTGGGLMRKYGYLAAMLGAASVAGLPAAGLAAQTKGDKVAPAASDANVPQLPGGASALSETHGDWTVNCQIAGTTKTCSLSHQQFNKQSNQRLLAIELSSRTGDDATGTLALPFGLALAKGISLTIDDQKLDGSLQFKTCQVVGCLVPVAFDANVTPLLKAGTTLKVDAFAADTGQAVNFSIPLNGFGGALARTAELLAD</sequence>
<reference evidence="2" key="1">
    <citation type="submission" date="2022-11" db="EMBL/GenBank/DDBJ databases">
        <authorList>
            <person name="Coimbra C."/>
        </authorList>
    </citation>
    <scope>NUCLEOTIDE SEQUENCE</scope>
    <source>
        <strain evidence="2">Jales19</strain>
    </source>
</reference>
<keyword evidence="1" id="KW-0812">Transmembrane</keyword>
<comment type="caution">
    <text evidence="2">The sequence shown here is derived from an EMBL/GenBank/DDBJ whole genome shotgun (WGS) entry which is preliminary data.</text>
</comment>
<dbReference type="EMBL" id="JAPFQA010000012">
    <property type="protein sequence ID" value="MCZ8547145.1"/>
    <property type="molecule type" value="Genomic_DNA"/>
</dbReference>